<comment type="caution">
    <text evidence="10">The sequence shown here is derived from an EMBL/GenBank/DDBJ whole genome shotgun (WGS) entry which is preliminary data.</text>
</comment>
<keyword evidence="5 10" id="KW-0067">ATP-binding</keyword>
<gene>
    <name evidence="10" type="ORF">FJO69_02210</name>
</gene>
<keyword evidence="6" id="KW-0175">Coiled coil</keyword>
<dbReference type="Proteomes" id="UP000319776">
    <property type="component" value="Unassembled WGS sequence"/>
</dbReference>
<organism evidence="10 11">
    <name type="scientific">[Mycoplasma] falconis</name>
    <dbReference type="NCBI Taxonomy" id="92403"/>
    <lineage>
        <taxon>Bacteria</taxon>
        <taxon>Bacillati</taxon>
        <taxon>Mycoplasmatota</taxon>
        <taxon>Mycoplasmoidales</taxon>
        <taxon>Metamycoplasmataceae</taxon>
        <taxon>Metamycoplasma</taxon>
    </lineage>
</organism>
<dbReference type="GO" id="GO:0005524">
    <property type="term" value="F:ATP binding"/>
    <property type="evidence" value="ECO:0007669"/>
    <property type="project" value="UniProtKB-KW"/>
</dbReference>
<protein>
    <submittedName>
        <fullName evidence="10">ATP-binding protein</fullName>
    </submittedName>
</protein>
<dbReference type="InterPro" id="IPR041677">
    <property type="entry name" value="DNA2/NAM7_AAA_11"/>
</dbReference>
<feature type="compositionally biased region" description="Basic and acidic residues" evidence="7">
    <location>
        <begin position="1184"/>
        <end position="1197"/>
    </location>
</feature>
<evidence type="ECO:0000313" key="11">
    <source>
        <dbReference type="Proteomes" id="UP000319776"/>
    </source>
</evidence>
<comment type="similarity">
    <text evidence="1">Belongs to the DNA2/NAM7 helicase family.</text>
</comment>
<sequence length="1408" mass="163729">MENNDTRYKTLMANLQNIDNGDSSLYTPMDSEKFFDVVKQFGESTYEKIYNNFDFSVVLTDENHKQMTQKVSEAKNKHEIIAIYKEYDKRIDDNAIFKMLSTNFEKAQKALVSQLNAELQKSILKWKKIINAAQNTNIETNIWPLHIGFFFISIKTEKKSIFAPLFFKEVTVEVRNSLVYLHSNSEVRVNSKLITYLSQDGFIINADNYDFSNKSIKQVYEFFKQEWSPIYNIPETLKTPIPDLTQNKILNTSIEFHPGMVLGFYSVSSGFLWNVMKKIIDNDEFDSILQPSIIKTKYHDNVIKKIFEDQIKLFKVQKTNYSQDLATISSLIQDTVVWGPPGTGKSQTITNLIINIIARGKTALVVSQKKAALDVLKNRLKSLSIFCLFVLNDKNLHSDYFYKPLQKFIYELEHFKNSRNNEPMRIFTEQDKNYVDIVKELKNWPNLNNLLPFYAALKGRDLKEEDYNALKTLDHNLKFEFNQPIWDKKEIRKHLYTINNNKKPTIFSTYSKPMKFAADQLSSHSNLFNIDIDEAVKYVDEVEYEDYLSFDSKFKQLIKAKTIDINDDQVLKEMIMAIIVEKVKNFNEKQIKQYTAFASNIRNGIMRPYKFIHNNIEMIKMLFPIIVTTPEIDLSMWDKGEFDYAIVDESSQIFVEKAIPILYLAKRKVLAGDSQQMQPTRWFSVSYSYDEDDDFSAMKSILEYANSRGVYSVLLDKNYRSKQAALMTFSSKHFYESKLDVIDDYELSIKNEKAIEVVQVEGTWDNSMNEAEGLAVIKIVKEKLPVYNKIIVLVFNSKQQDYLLNFIFDGSNIDLEEAIGSGRLVLKNIENIQGDEADLVIMSVVYDKNTTLSQTYVARQGGKNALNVAVSRAREKIIVVKSIYAADVEISERSTSDMILFKEWLKFLDLSLIEQKNYLDDKNKNKAEINLTKTISLSTDLELNKEIGEAIGSLLLNKKDFEVITNYSVGTKNIDIALVNKLTNKIVSAFIIDNFDYENNYEEYLVFEDGVKFIKSKTYPIKVVSRLTWPIQKANILKEINDKLIQQEKHNEELRVNLQPKEEAVIENNIVAENSEIVVLEEKEITEEIIPSKELLKEEAKTENIIENKQEVQEIISNSTVEISENNNENTEDFELFEEDEKVEEVKELALKKSQEIDSLKFNQSDLNNLDEVEEESDFLRQNQQDEEKTISDYIDQKEEEDIIQPISPESDVIDTFDEDEHDPSNSQEEQDLKAEDQKNIDLIHTFEGKKYVEMEDEDDEVLEDNSIEITYDNFETIELTREDLVSNDLEEKEVKDLSLETISSSQPVNEDIDFVEDQKEDENNKEDRITFSMTQELPNYDKNNLEEVNSQTNEIDFFSDFNQESKEENVLTNEDLAEVKAEDLIKQYNLNLEEEEETTEFDLDELK</sequence>
<evidence type="ECO:0000256" key="2">
    <source>
        <dbReference type="ARBA" id="ARBA00022741"/>
    </source>
</evidence>
<dbReference type="PANTHER" id="PTHR43788:SF8">
    <property type="entry name" value="DNA-BINDING PROTEIN SMUBP-2"/>
    <property type="match status" value="1"/>
</dbReference>
<keyword evidence="11" id="KW-1185">Reference proteome</keyword>
<dbReference type="Pfam" id="PF13087">
    <property type="entry name" value="AAA_12"/>
    <property type="match status" value="1"/>
</dbReference>
<dbReference type="EMBL" id="VFSS01000007">
    <property type="protein sequence ID" value="TPE57205.1"/>
    <property type="molecule type" value="Genomic_DNA"/>
</dbReference>
<dbReference type="RefSeq" id="WP_140781397.1">
    <property type="nucleotide sequence ID" value="NZ_VFSS01000007.1"/>
</dbReference>
<evidence type="ECO:0000256" key="3">
    <source>
        <dbReference type="ARBA" id="ARBA00022801"/>
    </source>
</evidence>
<evidence type="ECO:0000259" key="8">
    <source>
        <dbReference type="Pfam" id="PF13086"/>
    </source>
</evidence>
<dbReference type="GO" id="GO:0043139">
    <property type="term" value="F:5'-3' DNA helicase activity"/>
    <property type="evidence" value="ECO:0007669"/>
    <property type="project" value="TreeGrafter"/>
</dbReference>
<dbReference type="InterPro" id="IPR027417">
    <property type="entry name" value="P-loop_NTPase"/>
</dbReference>
<evidence type="ECO:0000259" key="9">
    <source>
        <dbReference type="Pfam" id="PF13087"/>
    </source>
</evidence>
<feature type="region of interest" description="Disordered" evidence="7">
    <location>
        <begin position="1298"/>
        <end position="1326"/>
    </location>
</feature>
<evidence type="ECO:0000256" key="6">
    <source>
        <dbReference type="SAM" id="Coils"/>
    </source>
</evidence>
<dbReference type="Gene3D" id="3.40.50.300">
    <property type="entry name" value="P-loop containing nucleotide triphosphate hydrolases"/>
    <property type="match status" value="2"/>
</dbReference>
<dbReference type="OrthoDB" id="9757917at2"/>
<dbReference type="CDD" id="cd18808">
    <property type="entry name" value="SF1_C_Upf1"/>
    <property type="match status" value="1"/>
</dbReference>
<dbReference type="GO" id="GO:0016787">
    <property type="term" value="F:hydrolase activity"/>
    <property type="evidence" value="ECO:0007669"/>
    <property type="project" value="UniProtKB-KW"/>
</dbReference>
<feature type="domain" description="DNA2/NAM7 helicase helicase" evidence="8">
    <location>
        <begin position="319"/>
        <end position="680"/>
    </location>
</feature>
<reference evidence="10 11" key="1">
    <citation type="submission" date="2019-06" db="EMBL/GenBank/DDBJ databases">
        <title>Mycoplasma falconis type strain whole genome sequence.</title>
        <authorList>
            <person name="Spergser J."/>
        </authorList>
    </citation>
    <scope>NUCLEOTIDE SEQUENCE [LARGE SCALE GENOMIC DNA]</scope>
    <source>
        <strain evidence="10 11">ATCC 51372</strain>
    </source>
</reference>
<dbReference type="InterPro" id="IPR041679">
    <property type="entry name" value="DNA2/NAM7-like_C"/>
</dbReference>
<evidence type="ECO:0000256" key="5">
    <source>
        <dbReference type="ARBA" id="ARBA00022840"/>
    </source>
</evidence>
<feature type="compositionally biased region" description="Basic and acidic residues" evidence="7">
    <location>
        <begin position="1231"/>
        <end position="1240"/>
    </location>
</feature>
<keyword evidence="2" id="KW-0547">Nucleotide-binding</keyword>
<dbReference type="InterPro" id="IPR050534">
    <property type="entry name" value="Coronavir_polyprotein_1ab"/>
</dbReference>
<feature type="compositionally biased region" description="Acidic residues" evidence="7">
    <location>
        <begin position="1311"/>
        <end position="1321"/>
    </location>
</feature>
<feature type="coiled-coil region" evidence="6">
    <location>
        <begin position="1363"/>
        <end position="1399"/>
    </location>
</feature>
<keyword evidence="3" id="KW-0378">Hydrolase</keyword>
<dbReference type="PANTHER" id="PTHR43788">
    <property type="entry name" value="DNA2/NAM7 HELICASE FAMILY MEMBER"/>
    <property type="match status" value="1"/>
</dbReference>
<evidence type="ECO:0000256" key="1">
    <source>
        <dbReference type="ARBA" id="ARBA00007913"/>
    </source>
</evidence>
<feature type="domain" description="DNA2/NAM7 helicase-like C-terminal" evidence="9">
    <location>
        <begin position="700"/>
        <end position="880"/>
    </location>
</feature>
<evidence type="ECO:0000313" key="10">
    <source>
        <dbReference type="EMBL" id="TPE57205.1"/>
    </source>
</evidence>
<proteinExistence type="inferred from homology"/>
<evidence type="ECO:0000256" key="4">
    <source>
        <dbReference type="ARBA" id="ARBA00022806"/>
    </source>
</evidence>
<dbReference type="InterPro" id="IPR047187">
    <property type="entry name" value="SF1_C_Upf1"/>
</dbReference>
<dbReference type="SUPFAM" id="SSF52540">
    <property type="entry name" value="P-loop containing nucleoside triphosphate hydrolases"/>
    <property type="match status" value="1"/>
</dbReference>
<feature type="region of interest" description="Disordered" evidence="7">
    <location>
        <begin position="1173"/>
        <end position="1240"/>
    </location>
</feature>
<evidence type="ECO:0000256" key="7">
    <source>
        <dbReference type="SAM" id="MobiDB-lite"/>
    </source>
</evidence>
<dbReference type="Pfam" id="PF13086">
    <property type="entry name" value="AAA_11"/>
    <property type="match status" value="1"/>
</dbReference>
<keyword evidence="4" id="KW-0347">Helicase</keyword>
<name>A0A501X9G9_9BACT</name>
<accession>A0A501X9G9</accession>
<feature type="compositionally biased region" description="Acidic residues" evidence="7">
    <location>
        <begin position="1212"/>
        <end position="1222"/>
    </location>
</feature>